<dbReference type="InterPro" id="IPR012444">
    <property type="entry name" value="DUF1647"/>
</dbReference>
<dbReference type="SUPFAM" id="SSF53448">
    <property type="entry name" value="Nucleotide-diphospho-sugar transferases"/>
    <property type="match status" value="1"/>
</dbReference>
<dbReference type="Pfam" id="PF07801">
    <property type="entry name" value="DUF1647"/>
    <property type="match status" value="1"/>
</dbReference>
<sequence>MGYLIKHKYLKFTLKRQAIEGEFVFLTAADSSHYKTVKQFLESFFKYENESKIIFYDLGLTDKESHDLKNEFPEVIYYQFNYSQYPDYFDLKKNLGGYAWKPVIFWETLNQYKCKLIWMDAGTLIREPLVNLKKYICWKGYYWHYSPGIIREWTHEKTLSYLKVPGKFYNYRNLSASVIAVDYNFEIALTVAREWKECAMCEECISPKGSDRSNHRQDQSALTILAHKRGLATGVKLRNTGYLVQQDID</sequence>
<comment type="caution">
    <text evidence="1">The sequence shown here is derived from an EMBL/GenBank/DDBJ whole genome shotgun (WGS) entry which is preliminary data.</text>
</comment>
<dbReference type="InterPro" id="IPR029044">
    <property type="entry name" value="Nucleotide-diphossugar_trans"/>
</dbReference>
<evidence type="ECO:0000313" key="2">
    <source>
        <dbReference type="Proteomes" id="UP001165366"/>
    </source>
</evidence>
<dbReference type="RefSeq" id="WP_237852557.1">
    <property type="nucleotide sequence ID" value="NZ_JAKLWS010000003.1"/>
</dbReference>
<organism evidence="1 2">
    <name type="scientific">Rhodohalobacter sulfatireducens</name>
    <dbReference type="NCBI Taxonomy" id="2911366"/>
    <lineage>
        <taxon>Bacteria</taxon>
        <taxon>Pseudomonadati</taxon>
        <taxon>Balneolota</taxon>
        <taxon>Balneolia</taxon>
        <taxon>Balneolales</taxon>
        <taxon>Balneolaceae</taxon>
        <taxon>Rhodohalobacter</taxon>
    </lineage>
</organism>
<proteinExistence type="predicted"/>
<reference evidence="1" key="2">
    <citation type="submission" date="2024-05" db="EMBL/GenBank/DDBJ databases">
        <title>Rhodohalobacter halophilus gen. nov., sp. nov., a moderately halophilic member of the family Balneolaceae.</title>
        <authorList>
            <person name="Xia J."/>
        </authorList>
    </citation>
    <scope>NUCLEOTIDE SEQUENCE</scope>
    <source>
        <strain evidence="1">WB101</strain>
    </source>
</reference>
<protein>
    <submittedName>
        <fullName evidence="1">DUF1647 domain-containing protein</fullName>
    </submittedName>
</protein>
<dbReference type="PANTHER" id="PTHR31389">
    <property type="entry name" value="LD39211P"/>
    <property type="match status" value="1"/>
</dbReference>
<accession>A0ABS9KA36</accession>
<reference evidence="1" key="1">
    <citation type="submission" date="2022-01" db="EMBL/GenBank/DDBJ databases">
        <authorList>
            <person name="Wang Y."/>
        </authorList>
    </citation>
    <scope>NUCLEOTIDE SEQUENCE</scope>
    <source>
        <strain evidence="1">WB101</strain>
    </source>
</reference>
<evidence type="ECO:0000313" key="1">
    <source>
        <dbReference type="EMBL" id="MCG2587714.1"/>
    </source>
</evidence>
<name>A0ABS9KA36_9BACT</name>
<dbReference type="Proteomes" id="UP001165366">
    <property type="component" value="Unassembled WGS sequence"/>
</dbReference>
<gene>
    <name evidence="1" type="ORF">L6773_03995</name>
</gene>
<dbReference type="EMBL" id="JAKLWS010000003">
    <property type="protein sequence ID" value="MCG2587714.1"/>
    <property type="molecule type" value="Genomic_DNA"/>
</dbReference>
<dbReference type="PANTHER" id="PTHR31389:SF4">
    <property type="entry name" value="LD39211P"/>
    <property type="match status" value="1"/>
</dbReference>
<keyword evidence="2" id="KW-1185">Reference proteome</keyword>